<dbReference type="SMART" id="SM00367">
    <property type="entry name" value="LRR_CC"/>
    <property type="match status" value="3"/>
</dbReference>
<evidence type="ECO:0000313" key="1">
    <source>
        <dbReference type="EMBL" id="GFG36351.1"/>
    </source>
</evidence>
<proteinExistence type="predicted"/>
<dbReference type="OrthoDB" id="63112at2759"/>
<dbReference type="InterPro" id="IPR006553">
    <property type="entry name" value="Leu-rich_rpt_Cys-con_subtyp"/>
</dbReference>
<name>A0A6L2PUQ8_COPFO</name>
<evidence type="ECO:0000313" key="2">
    <source>
        <dbReference type="Proteomes" id="UP000502823"/>
    </source>
</evidence>
<accession>A0A6L2PUQ8</accession>
<comment type="caution">
    <text evidence="1">The sequence shown here is derived from an EMBL/GenBank/DDBJ whole genome shotgun (WGS) entry which is preliminary data.</text>
</comment>
<dbReference type="InParanoid" id="A0A6L2PUQ8"/>
<dbReference type="Proteomes" id="UP000502823">
    <property type="component" value="Unassembled WGS sequence"/>
</dbReference>
<dbReference type="SUPFAM" id="SSF52047">
    <property type="entry name" value="RNI-like"/>
    <property type="match status" value="1"/>
</dbReference>
<protein>
    <recommendedName>
        <fullName evidence="3">F-box domain-containing protein</fullName>
    </recommendedName>
</protein>
<reference evidence="2" key="1">
    <citation type="submission" date="2020-01" db="EMBL/GenBank/DDBJ databases">
        <title>Draft genome sequence of the Termite Coptotermes fromosanus.</title>
        <authorList>
            <person name="Itakura S."/>
            <person name="Yosikawa Y."/>
            <person name="Umezawa K."/>
        </authorList>
    </citation>
    <scope>NUCLEOTIDE SEQUENCE [LARGE SCALE GENOMIC DNA]</scope>
</reference>
<gene>
    <name evidence="1" type="ORF">Cfor_05959</name>
</gene>
<keyword evidence="2" id="KW-1185">Reference proteome</keyword>
<organism evidence="1 2">
    <name type="scientific">Coptotermes formosanus</name>
    <name type="common">Formosan subterranean termite</name>
    <dbReference type="NCBI Taxonomy" id="36987"/>
    <lineage>
        <taxon>Eukaryota</taxon>
        <taxon>Metazoa</taxon>
        <taxon>Ecdysozoa</taxon>
        <taxon>Arthropoda</taxon>
        <taxon>Hexapoda</taxon>
        <taxon>Insecta</taxon>
        <taxon>Pterygota</taxon>
        <taxon>Neoptera</taxon>
        <taxon>Polyneoptera</taxon>
        <taxon>Dictyoptera</taxon>
        <taxon>Blattodea</taxon>
        <taxon>Blattoidea</taxon>
        <taxon>Termitoidae</taxon>
        <taxon>Rhinotermitidae</taxon>
        <taxon>Coptotermes</taxon>
    </lineage>
</organism>
<dbReference type="AlphaFoldDB" id="A0A6L2PUQ8"/>
<dbReference type="EMBL" id="BLKM01012412">
    <property type="protein sequence ID" value="GFG36351.1"/>
    <property type="molecule type" value="Genomic_DNA"/>
</dbReference>
<sequence>MPQLKQPPPLKLIVLKSLQTFIQTLGQDMLSAVCSGIPGITPSTKLGMPSYPLKDKHGKFDKLEELQEFLHPDLPQPLSNAVTSAILEAITTLISQAKCTYDGFSKSGDDSCRDVVEKLISISLHGQMSHVDLLQWPWIIGEILLKNLEKFQHMEVLKLWPGSWSPLWSTVVERLESGCCSLKNLVSFSMRCHCTDMILQVMANCTRLKYLDVMSSVEVTDMCVTSVLQIKNLKVINMCSTSLTSDGYTKLLIGLPRLRKLVWFDLNGQALASMETSPLSLQSYEASRVSVHQLIIMVQMCPFLTQISFHKVEADLSVLGALKHLREIKIAHCNAINSNLKGLLEVVGFNIMSLELHEVGDVDLLMIGVLCVNLKRMGLICEFQSSESPFFGIKTPLFKELEDLRFGSKYSECLFFNCTNIRKIEISRCGNLSDDIFAALLRRNPLKQLEVLSICHSGHLSMNTVYLLLELCDKLRVLEGLDSWGGITKSQVMELCTEMKRRNMEIEILWKKPLNISW</sequence>
<evidence type="ECO:0008006" key="3">
    <source>
        <dbReference type="Google" id="ProtNLM"/>
    </source>
</evidence>
<dbReference type="InterPro" id="IPR032675">
    <property type="entry name" value="LRR_dom_sf"/>
</dbReference>
<dbReference type="Gene3D" id="3.80.10.10">
    <property type="entry name" value="Ribonuclease Inhibitor"/>
    <property type="match status" value="2"/>
</dbReference>